<dbReference type="Gene3D" id="3.40.50.150">
    <property type="entry name" value="Vaccinia Virus protein VP39"/>
    <property type="match status" value="2"/>
</dbReference>
<keyword evidence="1 4" id="KW-0489">Methyltransferase</keyword>
<keyword evidence="2" id="KW-0808">Transferase</keyword>
<dbReference type="PANTHER" id="PTHR30481:SF2">
    <property type="entry name" value="SITE-SPECIFIC DNA-METHYLTRANSFERASE (ADENINE-SPECIFIC)"/>
    <property type="match status" value="1"/>
</dbReference>
<dbReference type="Proteomes" id="UP001229025">
    <property type="component" value="Unassembled WGS sequence"/>
</dbReference>
<dbReference type="PANTHER" id="PTHR30481">
    <property type="entry name" value="DNA ADENINE METHYLASE"/>
    <property type="match status" value="1"/>
</dbReference>
<evidence type="ECO:0000256" key="2">
    <source>
        <dbReference type="ARBA" id="ARBA00022679"/>
    </source>
</evidence>
<dbReference type="InterPro" id="IPR029063">
    <property type="entry name" value="SAM-dependent_MTases_sf"/>
</dbReference>
<evidence type="ECO:0000256" key="1">
    <source>
        <dbReference type="ARBA" id="ARBA00022603"/>
    </source>
</evidence>
<dbReference type="InterPro" id="IPR012327">
    <property type="entry name" value="MeTrfase_D12"/>
</dbReference>
<keyword evidence="3" id="KW-0949">S-adenosyl-L-methionine</keyword>
<evidence type="ECO:0000313" key="4">
    <source>
        <dbReference type="EMBL" id="MDI5883190.1"/>
    </source>
</evidence>
<evidence type="ECO:0000313" key="5">
    <source>
        <dbReference type="Proteomes" id="UP001229025"/>
    </source>
</evidence>
<dbReference type="InterPro" id="IPR012263">
    <property type="entry name" value="M_m6A_EcoRV"/>
</dbReference>
<comment type="caution">
    <text evidence="4">The sequence shown here is derived from an EMBL/GenBank/DDBJ whole genome shotgun (WGS) entry which is preliminary data.</text>
</comment>
<dbReference type="RefSeq" id="WP_284726248.1">
    <property type="nucleotide sequence ID" value="NZ_JASCSA010000002.1"/>
</dbReference>
<keyword evidence="5" id="KW-1185">Reference proteome</keyword>
<proteinExistence type="predicted"/>
<dbReference type="GO" id="GO:0008168">
    <property type="term" value="F:methyltransferase activity"/>
    <property type="evidence" value="ECO:0007669"/>
    <property type="project" value="UniProtKB-KW"/>
</dbReference>
<organism evidence="4 5">
    <name type="scientific">Cobetia amphilecti</name>
    <dbReference type="NCBI Taxonomy" id="1055104"/>
    <lineage>
        <taxon>Bacteria</taxon>
        <taxon>Pseudomonadati</taxon>
        <taxon>Pseudomonadota</taxon>
        <taxon>Gammaproteobacteria</taxon>
        <taxon>Oceanospirillales</taxon>
        <taxon>Halomonadaceae</taxon>
        <taxon>Cobetia</taxon>
    </lineage>
</organism>
<reference evidence="5" key="1">
    <citation type="submission" date="2023-07" db="EMBL/GenBank/DDBJ databases">
        <title>Genome-based characterization of strain KMM 296 and proposal for reclassification of Cobetia litoralis and Cobetia pacifica, and emended description of the species Cobetia amphilecti and Cobetia marina.</title>
        <authorList>
            <person name="Balabanova L."/>
            <person name="Nedashkovskaya O."/>
        </authorList>
    </citation>
    <scope>NUCLEOTIDE SEQUENCE [LARGE SCALE GENOMIC DNA]</scope>
    <source>
        <strain evidence="5">NRIC 0815</strain>
    </source>
</reference>
<protein>
    <submittedName>
        <fullName evidence="4">DNA adenine methylase</fullName>
    </submittedName>
</protein>
<dbReference type="SUPFAM" id="SSF53335">
    <property type="entry name" value="S-adenosyl-L-methionine-dependent methyltransferases"/>
    <property type="match status" value="1"/>
</dbReference>
<evidence type="ECO:0000256" key="3">
    <source>
        <dbReference type="ARBA" id="ARBA00022691"/>
    </source>
</evidence>
<sequence length="283" mass="32524">MLSFATPLRYPGGKGRLGEWFSKLIEINELRNCHFIEPYAGGAGSAIYLLTQEKVEKITINDSDPIVHSIWWALVNDGDRFIDMIENAELTIDEWYKQRAIVQNNNTDDITKLGFAAFYQNRTNRSGIIKGGVIGGIAQEGKYKLDARFNKNGLIKRVRRIQSLSDRITISCEDGIKLMANNEKTFNKETLIYIDPPYYNKGSQLYKNYYNPDDHRHVADVVKHLNCPWITTYDNCPEIVNLYSGEKTQEFSFSYSTHTSRPKGKEVCFSGNLKKIPKIYLKR</sequence>
<dbReference type="GO" id="GO:0032259">
    <property type="term" value="P:methylation"/>
    <property type="evidence" value="ECO:0007669"/>
    <property type="project" value="UniProtKB-KW"/>
</dbReference>
<dbReference type="PRINTS" id="PR00505">
    <property type="entry name" value="D12N6MTFRASE"/>
</dbReference>
<dbReference type="EMBL" id="JASCSA010000002">
    <property type="protein sequence ID" value="MDI5883190.1"/>
    <property type="molecule type" value="Genomic_DNA"/>
</dbReference>
<accession>A0ABT6UKF8</accession>
<name>A0ABT6UKF8_9GAMM</name>
<gene>
    <name evidence="4" type="ORF">QLT01_02320</name>
</gene>
<dbReference type="Pfam" id="PF02086">
    <property type="entry name" value="MethyltransfD12"/>
    <property type="match status" value="1"/>
</dbReference>
<dbReference type="PIRSF" id="PIRSF000398">
    <property type="entry name" value="M_m6A_EcoRV"/>
    <property type="match status" value="1"/>
</dbReference>